<dbReference type="NCBIfam" id="TIGR00682">
    <property type="entry name" value="lpxK"/>
    <property type="match status" value="1"/>
</dbReference>
<feature type="binding site" evidence="13">
    <location>
        <begin position="66"/>
        <end position="73"/>
    </location>
    <ligand>
        <name>ATP</name>
        <dbReference type="ChEBI" id="CHEBI:30616"/>
    </ligand>
</feature>
<keyword evidence="15" id="KW-1185">Reference proteome</keyword>
<evidence type="ECO:0000256" key="3">
    <source>
        <dbReference type="ARBA" id="ARBA00012071"/>
    </source>
</evidence>
<dbReference type="InterPro" id="IPR027417">
    <property type="entry name" value="P-loop_NTPase"/>
</dbReference>
<comment type="pathway">
    <text evidence="2 13">Glycolipid biosynthesis; lipid IV(A) biosynthesis; lipid IV(A) from (3R)-3-hydroxytetradecanoyl-[acyl-carrier-protein] and UDP-N-acetyl-alpha-D-glucosamine: step 6/6.</text>
</comment>
<keyword evidence="10 13" id="KW-0067">ATP-binding</keyword>
<accession>A0ABW2RC92</accession>
<dbReference type="PANTHER" id="PTHR42724:SF1">
    <property type="entry name" value="TETRAACYLDISACCHARIDE 4'-KINASE, MITOCHONDRIAL-RELATED"/>
    <property type="match status" value="1"/>
</dbReference>
<keyword evidence="8 13" id="KW-0547">Nucleotide-binding</keyword>
<evidence type="ECO:0000256" key="9">
    <source>
        <dbReference type="ARBA" id="ARBA00022777"/>
    </source>
</evidence>
<keyword evidence="9 13" id="KW-0418">Kinase</keyword>
<dbReference type="EC" id="2.7.1.130" evidence="3 13"/>
<evidence type="ECO:0000256" key="11">
    <source>
        <dbReference type="ARBA" id="ARBA00023098"/>
    </source>
</evidence>
<evidence type="ECO:0000256" key="10">
    <source>
        <dbReference type="ARBA" id="ARBA00022840"/>
    </source>
</evidence>
<dbReference type="PANTHER" id="PTHR42724">
    <property type="entry name" value="TETRAACYLDISACCHARIDE 4'-KINASE"/>
    <property type="match status" value="1"/>
</dbReference>
<sequence>MRSSTAAHWTSTWQKATQTKGWQARLLWPVSLVYQVLARRHRQRYLADPRRIERMPVPVIVVGNIVVGGAGKTPTTLALLRHLRSRGWRPGVVSRGYGRSASDVLMLPDTPDPALHGDEPSLLKQLGGVPVCVGARRAEAGRQLLLEHPEVDVMVCDDGLQHFRLGRDLAIAVFDDRGVGNGWLLPAGLLREPWPPTQLDALSPHLVLRIRSDASALPPSLPAPRSLPQFEGARRLAQQVRWSDGSVSDLSGLQGQRVHALAGIARPEGFFSMLQKQGLSLGQQLSLADHADIGALREGIKDLQGMLLCTEKDAVKLLPACQAQPVPGLRVGSVRLEMDIEPDFFAAIDRLLLEQGHCPRLSSPDGQQTA</sequence>
<evidence type="ECO:0000256" key="12">
    <source>
        <dbReference type="ARBA" id="ARBA00029757"/>
    </source>
</evidence>
<evidence type="ECO:0000256" key="2">
    <source>
        <dbReference type="ARBA" id="ARBA00004870"/>
    </source>
</evidence>
<evidence type="ECO:0000256" key="1">
    <source>
        <dbReference type="ARBA" id="ARBA00002274"/>
    </source>
</evidence>
<proteinExistence type="inferred from homology"/>
<evidence type="ECO:0000256" key="7">
    <source>
        <dbReference type="ARBA" id="ARBA00022679"/>
    </source>
</evidence>
<dbReference type="Pfam" id="PF02606">
    <property type="entry name" value="LpxK"/>
    <property type="match status" value="1"/>
</dbReference>
<keyword evidence="5 13" id="KW-0444">Lipid biosynthesis</keyword>
<protein>
    <recommendedName>
        <fullName evidence="4 13">Tetraacyldisaccharide 4'-kinase</fullName>
        <ecNumber evidence="3 13">2.7.1.130</ecNumber>
    </recommendedName>
    <alternativeName>
        <fullName evidence="12 13">Lipid A 4'-kinase</fullName>
    </alternativeName>
</protein>
<reference evidence="15" key="1">
    <citation type="journal article" date="2019" name="Int. J. Syst. Evol. Microbiol.">
        <title>The Global Catalogue of Microorganisms (GCM) 10K type strain sequencing project: providing services to taxonomists for standard genome sequencing and annotation.</title>
        <authorList>
            <consortium name="The Broad Institute Genomics Platform"/>
            <consortium name="The Broad Institute Genome Sequencing Center for Infectious Disease"/>
            <person name="Wu L."/>
            <person name="Ma J."/>
        </authorList>
    </citation>
    <scope>NUCLEOTIDE SEQUENCE [LARGE SCALE GENOMIC DNA]</scope>
    <source>
        <strain evidence="15">CCUG 54518</strain>
    </source>
</reference>
<dbReference type="GO" id="GO:0009029">
    <property type="term" value="F:lipid-A 4'-kinase activity"/>
    <property type="evidence" value="ECO:0007669"/>
    <property type="project" value="UniProtKB-EC"/>
</dbReference>
<evidence type="ECO:0000256" key="13">
    <source>
        <dbReference type="HAMAP-Rule" id="MF_00409"/>
    </source>
</evidence>
<dbReference type="SUPFAM" id="SSF52540">
    <property type="entry name" value="P-loop containing nucleoside triphosphate hydrolases"/>
    <property type="match status" value="1"/>
</dbReference>
<evidence type="ECO:0000256" key="6">
    <source>
        <dbReference type="ARBA" id="ARBA00022556"/>
    </source>
</evidence>
<comment type="catalytic activity">
    <reaction evidence="13">
        <text>a lipid A disaccharide + ATP = a lipid IVA + ADP + H(+)</text>
        <dbReference type="Rhea" id="RHEA:67840"/>
        <dbReference type="ChEBI" id="CHEBI:15378"/>
        <dbReference type="ChEBI" id="CHEBI:30616"/>
        <dbReference type="ChEBI" id="CHEBI:176343"/>
        <dbReference type="ChEBI" id="CHEBI:176425"/>
        <dbReference type="ChEBI" id="CHEBI:456216"/>
        <dbReference type="EC" id="2.7.1.130"/>
    </reaction>
</comment>
<keyword evidence="7 13" id="KW-0808">Transferase</keyword>
<evidence type="ECO:0000313" key="15">
    <source>
        <dbReference type="Proteomes" id="UP001596495"/>
    </source>
</evidence>
<comment type="similarity">
    <text evidence="13">Belongs to the LpxK family.</text>
</comment>
<keyword evidence="6 13" id="KW-0441">Lipid A biosynthesis</keyword>
<dbReference type="Proteomes" id="UP001596495">
    <property type="component" value="Unassembled WGS sequence"/>
</dbReference>
<comment type="caution">
    <text evidence="14">The sequence shown here is derived from an EMBL/GenBank/DDBJ whole genome shotgun (WGS) entry which is preliminary data.</text>
</comment>
<dbReference type="EMBL" id="JBHTBX010000010">
    <property type="protein sequence ID" value="MFC7435710.1"/>
    <property type="molecule type" value="Genomic_DNA"/>
</dbReference>
<keyword evidence="11 13" id="KW-0443">Lipid metabolism</keyword>
<evidence type="ECO:0000256" key="4">
    <source>
        <dbReference type="ARBA" id="ARBA00016436"/>
    </source>
</evidence>
<comment type="function">
    <text evidence="1 13">Transfers the gamma-phosphate of ATP to the 4'-position of a tetraacyldisaccharide 1-phosphate intermediate (termed DS-1-P) to form tetraacyldisaccharide 1,4'-bis-phosphate (lipid IVA).</text>
</comment>
<gene>
    <name evidence="13 14" type="primary">lpxK</name>
    <name evidence="14" type="ORF">ACFQNJ_14435</name>
</gene>
<evidence type="ECO:0000313" key="14">
    <source>
        <dbReference type="EMBL" id="MFC7435710.1"/>
    </source>
</evidence>
<dbReference type="InterPro" id="IPR003758">
    <property type="entry name" value="LpxK"/>
</dbReference>
<dbReference type="HAMAP" id="MF_00409">
    <property type="entry name" value="LpxK"/>
    <property type="match status" value="1"/>
</dbReference>
<name>A0ABW2RC92_9BURK</name>
<organism evidence="14 15">
    <name type="scientific">Hydrogenophaga bisanensis</name>
    <dbReference type="NCBI Taxonomy" id="439611"/>
    <lineage>
        <taxon>Bacteria</taxon>
        <taxon>Pseudomonadati</taxon>
        <taxon>Pseudomonadota</taxon>
        <taxon>Betaproteobacteria</taxon>
        <taxon>Burkholderiales</taxon>
        <taxon>Comamonadaceae</taxon>
        <taxon>Hydrogenophaga</taxon>
    </lineage>
</organism>
<evidence type="ECO:0000256" key="8">
    <source>
        <dbReference type="ARBA" id="ARBA00022741"/>
    </source>
</evidence>
<dbReference type="RefSeq" id="WP_382258823.1">
    <property type="nucleotide sequence ID" value="NZ_JBHTBX010000010.1"/>
</dbReference>
<evidence type="ECO:0000256" key="5">
    <source>
        <dbReference type="ARBA" id="ARBA00022516"/>
    </source>
</evidence>